<feature type="compositionally biased region" description="Pro residues" evidence="1">
    <location>
        <begin position="247"/>
        <end position="291"/>
    </location>
</feature>
<reference evidence="2" key="2">
    <citation type="submission" date="2025-09" db="UniProtKB">
        <authorList>
            <consortium name="Ensembl"/>
        </authorList>
    </citation>
    <scope>IDENTIFICATION</scope>
</reference>
<dbReference type="InterPro" id="IPR045245">
    <property type="entry name" value="Pfs2-like"/>
</dbReference>
<feature type="compositionally biased region" description="Acidic residues" evidence="1">
    <location>
        <begin position="622"/>
        <end position="632"/>
    </location>
</feature>
<protein>
    <submittedName>
        <fullName evidence="2">WD repeat domain 33</fullName>
    </submittedName>
</protein>
<feature type="compositionally biased region" description="Gly residues" evidence="1">
    <location>
        <begin position="716"/>
        <end position="741"/>
    </location>
</feature>
<accession>A0A672KDT5</accession>
<feature type="region of interest" description="Disordered" evidence="1">
    <location>
        <begin position="244"/>
        <end position="762"/>
    </location>
</feature>
<name>A0A672KDT5_SINGR</name>
<feature type="compositionally biased region" description="Low complexity" evidence="1">
    <location>
        <begin position="420"/>
        <end position="430"/>
    </location>
</feature>
<sequence length="762" mass="81887">MATDIGSPPRFFHMPRFQHQAPRQLFYKRPDFAQQQAMQQLTFDGKRMRKAVNRKTIDYNPSVIRYLENRLWQRDHRDFRAIQPDAGCYNDVCFTTTLVKDGVEYDDLETNSVAAIPGMGIPEQLKAAMEQEQTGKEMVAEPEMSIPGLDWGMEEVMLKDQKKPPTKKVPYAKPIPAQFQQAWAENKVPAMPPGEVPKERKDEKTVDGKKKTQAEIEQEMAALQYTNPMLLEQLKIERMAQLQDQGMPPPAGQSGPMPPFPGQGGPMPPPTQGFPQSMPPQQMPHNMPPMGPGGMPGPFIPPGQMGPPGPPMHQGPPPQGMMGPDMHGPPRHPSSHRNMGPQGPPGMPPGPRGMQGPPLTGMPPGSGGPPAGMMGPPRGQGPPQGGMMHQDMRGPVPHGNMMGPQGPMPGSVMGPPPRTHGNMQGNMHGMGPPPGGMHGPPNNMQGPPGNMQGPPGNMQGPPPYMQGKQPHMGDGNRGQFNQGQNPGPQSMMQGIGQQGPNGKDGPRGPPNHHMGPPPERQDPGQGSDGGQYWGDDGGYQEGWRRGPGQEYSLGHRGISGGPWEGQERFPSHDGEYMGHDRCYEDSGEEFDQRQRRPQHGDDSYRRGGPSGRGGMGGYQDEYGGDESFDSQEDMGQGWGGRGRPRGGPPRGGKTFSIHLSISPPCRSSSLQGMDMASLPPRKRPWHDGPGTGDMDSPGAGPDDRGAGRPSPRDEGGFGPPSRGGRGGWGRGGPQNPGGPGPNVGPNTRRGAPRGVMRGGRGR</sequence>
<feature type="compositionally biased region" description="Basic and acidic residues" evidence="1">
    <location>
        <begin position="565"/>
        <end position="605"/>
    </location>
</feature>
<dbReference type="Ensembl" id="ENSSGRT00000008189.1">
    <property type="protein sequence ID" value="ENSSGRP00000007499.1"/>
    <property type="gene ID" value="ENSSGRG00000005137.1"/>
</dbReference>
<dbReference type="InParanoid" id="A0A672KDT5"/>
<organism evidence="2 3">
    <name type="scientific">Sinocyclocheilus grahami</name>
    <name type="common">Dianchi golden-line fish</name>
    <name type="synonym">Barbus grahami</name>
    <dbReference type="NCBI Taxonomy" id="75366"/>
    <lineage>
        <taxon>Eukaryota</taxon>
        <taxon>Metazoa</taxon>
        <taxon>Chordata</taxon>
        <taxon>Craniata</taxon>
        <taxon>Vertebrata</taxon>
        <taxon>Euteleostomi</taxon>
        <taxon>Actinopterygii</taxon>
        <taxon>Neopterygii</taxon>
        <taxon>Teleostei</taxon>
        <taxon>Ostariophysi</taxon>
        <taxon>Cypriniformes</taxon>
        <taxon>Cyprinidae</taxon>
        <taxon>Cyprininae</taxon>
        <taxon>Sinocyclocheilus</taxon>
    </lineage>
</organism>
<dbReference type="PANTHER" id="PTHR22836:SF0">
    <property type="entry name" value="PRE-MRNA 3' END PROCESSING PROTEIN WDR33"/>
    <property type="match status" value="1"/>
</dbReference>
<dbReference type="OMA" id="DERYSHR"/>
<proteinExistence type="predicted"/>
<feature type="compositionally biased region" description="Low complexity" evidence="1">
    <location>
        <begin position="397"/>
        <end position="413"/>
    </location>
</feature>
<feature type="compositionally biased region" description="Gly residues" evidence="1">
    <location>
        <begin position="526"/>
        <end position="540"/>
    </location>
</feature>
<keyword evidence="3" id="KW-1185">Reference proteome</keyword>
<evidence type="ECO:0000313" key="3">
    <source>
        <dbReference type="Proteomes" id="UP000472262"/>
    </source>
</evidence>
<dbReference type="Proteomes" id="UP000472262">
    <property type="component" value="Unassembled WGS sequence"/>
</dbReference>
<dbReference type="PANTHER" id="PTHR22836">
    <property type="entry name" value="WD40 REPEAT PROTEIN"/>
    <property type="match status" value="1"/>
</dbReference>
<feature type="compositionally biased region" description="Low complexity" evidence="1">
    <location>
        <begin position="477"/>
        <end position="489"/>
    </location>
</feature>
<evidence type="ECO:0000256" key="1">
    <source>
        <dbReference type="SAM" id="MobiDB-lite"/>
    </source>
</evidence>
<dbReference type="GO" id="GO:0031124">
    <property type="term" value="P:mRNA 3'-end processing"/>
    <property type="evidence" value="ECO:0007669"/>
    <property type="project" value="InterPro"/>
</dbReference>
<dbReference type="AlphaFoldDB" id="A0A672KDT5"/>
<feature type="compositionally biased region" description="Pro residues" evidence="1">
    <location>
        <begin position="298"/>
        <end position="319"/>
    </location>
</feature>
<reference evidence="2" key="1">
    <citation type="submission" date="2025-08" db="UniProtKB">
        <authorList>
            <consortium name="Ensembl"/>
        </authorList>
    </citation>
    <scope>IDENTIFICATION</scope>
</reference>
<feature type="compositionally biased region" description="Low complexity" evidence="1">
    <location>
        <begin position="439"/>
        <end position="459"/>
    </location>
</feature>
<feature type="compositionally biased region" description="Pro residues" evidence="1">
    <location>
        <begin position="342"/>
        <end position="351"/>
    </location>
</feature>
<feature type="compositionally biased region" description="Low complexity" evidence="1">
    <location>
        <begin position="352"/>
        <end position="363"/>
    </location>
</feature>
<dbReference type="GO" id="GO:0005847">
    <property type="term" value="C:mRNA cleavage and polyadenylation specificity factor complex"/>
    <property type="evidence" value="ECO:0007669"/>
    <property type="project" value="TreeGrafter"/>
</dbReference>
<feature type="compositionally biased region" description="Gly residues" evidence="1">
    <location>
        <begin position="608"/>
        <end position="617"/>
    </location>
</feature>
<feature type="compositionally biased region" description="Basic and acidic residues" evidence="1">
    <location>
        <begin position="701"/>
        <end position="715"/>
    </location>
</feature>
<evidence type="ECO:0000313" key="2">
    <source>
        <dbReference type="Ensembl" id="ENSSGRP00000007499.1"/>
    </source>
</evidence>